<keyword evidence="2" id="KW-1185">Reference proteome</keyword>
<dbReference type="HOGENOM" id="CLU_145415_1_0_3"/>
<dbReference type="OrthoDB" id="574253at2"/>
<sequence length="131" mass="14452">MTTAAIIDLLKQVTTDLLWSSESDYPFEIVTWDRGVAMTPTALFSKLANPDAAIETISLTDLFAPVLTVENWYEDAELAQVKRFTDLLHAIESNLADVKVFRVGEVEIAIYIVGKTPDGEPIGLKTHAVET</sequence>
<organism evidence="1 2">
    <name type="scientific">Chamaesiphon minutus (strain ATCC 27169 / PCC 6605)</name>
    <dbReference type="NCBI Taxonomy" id="1173020"/>
    <lineage>
        <taxon>Bacteria</taxon>
        <taxon>Bacillati</taxon>
        <taxon>Cyanobacteriota</taxon>
        <taxon>Cyanophyceae</taxon>
        <taxon>Gomontiellales</taxon>
        <taxon>Chamaesiphonaceae</taxon>
        <taxon>Chamaesiphon</taxon>
    </lineage>
</organism>
<name>K9UBH8_CHAP6</name>
<proteinExistence type="predicted"/>
<dbReference type="KEGG" id="cmp:Cha6605_0717"/>
<accession>K9UBH8</accession>
<dbReference type="Gene3D" id="3.40.1460.10">
    <property type="entry name" value="Nuclease A inhibitor-like"/>
    <property type="match status" value="1"/>
</dbReference>
<dbReference type="RefSeq" id="WP_015158182.1">
    <property type="nucleotide sequence ID" value="NC_019697.1"/>
</dbReference>
<dbReference type="Proteomes" id="UP000010366">
    <property type="component" value="Chromosome"/>
</dbReference>
<evidence type="ECO:0000313" key="1">
    <source>
        <dbReference type="EMBL" id="AFY91988.1"/>
    </source>
</evidence>
<dbReference type="STRING" id="1173020.Cha6605_0717"/>
<reference evidence="1 2" key="1">
    <citation type="submission" date="2012-05" db="EMBL/GenBank/DDBJ databases">
        <title>Finished chromosome of genome of Chamaesiphon sp. PCC 6605.</title>
        <authorList>
            <consortium name="US DOE Joint Genome Institute"/>
            <person name="Gugger M."/>
            <person name="Coursin T."/>
            <person name="Rippka R."/>
            <person name="Tandeau De Marsac N."/>
            <person name="Huntemann M."/>
            <person name="Wei C.-L."/>
            <person name="Han J."/>
            <person name="Detter J.C."/>
            <person name="Han C."/>
            <person name="Tapia R."/>
            <person name="Chen A."/>
            <person name="Kyrpides N."/>
            <person name="Mavromatis K."/>
            <person name="Markowitz V."/>
            <person name="Szeto E."/>
            <person name="Ivanova N."/>
            <person name="Pagani I."/>
            <person name="Pati A."/>
            <person name="Goodwin L."/>
            <person name="Nordberg H.P."/>
            <person name="Cantor M.N."/>
            <person name="Hua S.X."/>
            <person name="Woyke T."/>
            <person name="Kerfeld C.A."/>
        </authorList>
    </citation>
    <scope>NUCLEOTIDE SEQUENCE [LARGE SCALE GENOMIC DNA]</scope>
    <source>
        <strain evidence="2">ATCC 27169 / PCC 6605</strain>
    </source>
</reference>
<evidence type="ECO:0000313" key="2">
    <source>
        <dbReference type="Proteomes" id="UP000010366"/>
    </source>
</evidence>
<dbReference type="AlphaFoldDB" id="K9UBH8"/>
<dbReference type="Pfam" id="PF07924">
    <property type="entry name" value="NuiA"/>
    <property type="match status" value="1"/>
</dbReference>
<dbReference type="InterPro" id="IPR036587">
    <property type="entry name" value="NucleaseA_inhib-like_sf"/>
</dbReference>
<dbReference type="eggNOG" id="COG2114">
    <property type="taxonomic scope" value="Bacteria"/>
</dbReference>
<dbReference type="InterPro" id="IPR012489">
    <property type="entry name" value="NucleaseA_inhib-like"/>
</dbReference>
<dbReference type="EMBL" id="CP003600">
    <property type="protein sequence ID" value="AFY91988.1"/>
    <property type="molecule type" value="Genomic_DNA"/>
</dbReference>
<dbReference type="SUPFAM" id="SSF82602">
    <property type="entry name" value="Nuclease A inhibitor (NuiA)"/>
    <property type="match status" value="1"/>
</dbReference>
<protein>
    <submittedName>
        <fullName evidence="1">Nuclease A inhibitor-like protein</fullName>
    </submittedName>
</protein>
<gene>
    <name evidence="1" type="ORF">Cha6605_0717</name>
</gene>